<organism evidence="1 2">
    <name type="scientific">Stylonychia lemnae</name>
    <name type="common">Ciliate</name>
    <dbReference type="NCBI Taxonomy" id="5949"/>
    <lineage>
        <taxon>Eukaryota</taxon>
        <taxon>Sar</taxon>
        <taxon>Alveolata</taxon>
        <taxon>Ciliophora</taxon>
        <taxon>Intramacronucleata</taxon>
        <taxon>Spirotrichea</taxon>
        <taxon>Stichotrichia</taxon>
        <taxon>Sporadotrichida</taxon>
        <taxon>Oxytrichidae</taxon>
        <taxon>Stylonychinae</taxon>
        <taxon>Stylonychia</taxon>
    </lineage>
</organism>
<evidence type="ECO:0000313" key="1">
    <source>
        <dbReference type="EMBL" id="CDW78228.1"/>
    </source>
</evidence>
<evidence type="ECO:0000313" key="2">
    <source>
        <dbReference type="Proteomes" id="UP000039865"/>
    </source>
</evidence>
<dbReference type="Proteomes" id="UP000039865">
    <property type="component" value="Unassembled WGS sequence"/>
</dbReference>
<dbReference type="InParanoid" id="A0A078ABS1"/>
<gene>
    <name evidence="1" type="primary">Contig13323.g14217</name>
    <name evidence="1" type="ORF">STYLEM_7202</name>
</gene>
<dbReference type="EMBL" id="CCKQ01006884">
    <property type="protein sequence ID" value="CDW78228.1"/>
    <property type="molecule type" value="Genomic_DNA"/>
</dbReference>
<keyword evidence="2" id="KW-1185">Reference proteome</keyword>
<sequence length="1039" mass="121211">MKYISNNQKKLNKAKDNFIYLLKSFLKEDKGNQIYDMVTMNLPAEINQISGGKIQVSNFEVTVDLEIDLMNMIYFDQFLAENFIRCFFRYYPKLSIYIKEVFIEIYTQEQMTLIKHTSQNSAQQYEREHQFKMKVADLEMGMVIKLNLRISHFPYFINQIDPATLLSNSILRNHGQLIQLKLVRVLNVFQPSLYLYSKLYKRQCKCVHQPEIITEINTNPLKIFKNQVNYSNKMGKHLYYDTLNEDKDITCDDCDTKYTVAEQKYASCQKAEILALCDNQKKKVISLTQNISTLWLIEPFLNSIQIGQVINLTGYYFMFPQQQFINERCISALLGAIVAFNVIKVNPFHQMIGKDSALASLFYCNSTNSVKTSKSINSMRNKSLLTLDNIKMHDVCTQNANNKFYPKINRLNDLANRRAHRYQGPSTNYSGTFSIFEALYEIESFNQISDQNSTKNSQKTQSDSQQNQVLSQEEYRDVLLQKMLALDDLDDQFSKIHLLVDKLFENQKNMSQNSNMFHLKFSLLLSSIVQMKNSLMKYLEHESQEQVPELQLWTQKPIIQSFNPETNSEEEYSFFTPIEHQEENTENIPLAASRENINLLLLTTDSVHIDSLIATMNVKGVKIVEFPNIYEPTSIIPFLLMNDHSIIIFRNPKKDLLNLIKLIIRKGFIYLKQSNTPIQVNFTIWVMIDTIAFNDKLKGNKKGQKSLQEVIVKEYGIDFPNLFDVIVDNSIHSNVQILGTDFLRYNDNLILDRLSLNLEQGHPEFNKEFIFDYRDLKCFCKPINPHQGGSRQIVNISDLQLSKLSVGELFIQYYYLCQRKQHQENDTNAAFYKDENGNAANEIHWMSLTDVVKVKKIADSINFMRLFYLKSSDDQINQIKLERGIISSQFSNKSVQNQGIEIIDCVMSIFLYELTRLSRGKQTLYSKDQFQYKILNFFSGLKLCRVIDNPNLNLNPSDVRRPKARTNYLEEDQFDLDERQNQEPDLLDGLIEQMKVDLKIQDDQIESCANCKTKARENLKFRNLYKTLIENILRNINNC</sequence>
<protein>
    <submittedName>
        <fullName evidence="1">Uncharacterized protein</fullName>
    </submittedName>
</protein>
<accession>A0A078ABS1</accession>
<dbReference type="AlphaFoldDB" id="A0A078ABS1"/>
<reference evidence="1 2" key="1">
    <citation type="submission" date="2014-06" db="EMBL/GenBank/DDBJ databases">
        <authorList>
            <person name="Swart Estienne"/>
        </authorList>
    </citation>
    <scope>NUCLEOTIDE SEQUENCE [LARGE SCALE GENOMIC DNA]</scope>
    <source>
        <strain evidence="1 2">130c</strain>
    </source>
</reference>
<proteinExistence type="predicted"/>
<name>A0A078ABS1_STYLE</name>